<proteinExistence type="predicted"/>
<dbReference type="AlphaFoldDB" id="A0A1M5CV30"/>
<accession>A0A1M5CV30</accession>
<keyword evidence="1" id="KW-0812">Transmembrane</keyword>
<evidence type="ECO:0000313" key="2">
    <source>
        <dbReference type="EMBL" id="SHF58496.1"/>
    </source>
</evidence>
<protein>
    <recommendedName>
        <fullName evidence="4">DUF106 domain-containing protein</fullName>
    </recommendedName>
</protein>
<evidence type="ECO:0000256" key="1">
    <source>
        <dbReference type="SAM" id="Phobius"/>
    </source>
</evidence>
<keyword evidence="1" id="KW-0472">Membrane</keyword>
<reference evidence="3" key="1">
    <citation type="submission" date="2016-11" db="EMBL/GenBank/DDBJ databases">
        <authorList>
            <person name="Varghese N."/>
            <person name="Submissions S."/>
        </authorList>
    </citation>
    <scope>NUCLEOTIDE SEQUENCE [LARGE SCALE GENOMIC DNA]</scope>
    <source>
        <strain evidence="3">DSM 9756</strain>
    </source>
</reference>
<evidence type="ECO:0000313" key="3">
    <source>
        <dbReference type="Proteomes" id="UP000184076"/>
    </source>
</evidence>
<name>A0A1M5CV30_9BACT</name>
<evidence type="ECO:0008006" key="4">
    <source>
        <dbReference type="Google" id="ProtNLM"/>
    </source>
</evidence>
<sequence>MKYLADLPAFMDPYIIHLYRFTGIAFVDYFLGTFLLALITVVVGELTLSLALRFNLNHIRSLEDELMKNRDLSVEAAVKGDAQSYRACNDQANDAFGRYFFTMIAYSAAALWPIPFALTWMQYRFHLVEFKLAYPISVVWPSTGYVTTFVLLYVLARILFKNLRPYLPYFREVQKMLDREAAVYGRKPKGRPREAAA</sequence>
<dbReference type="RefSeq" id="WP_073039570.1">
    <property type="nucleotide sequence ID" value="NZ_FQVB01000021.1"/>
</dbReference>
<dbReference type="STRING" id="1121391.SAMN02745206_02288"/>
<gene>
    <name evidence="2" type="ORF">SAMN02745206_02288</name>
</gene>
<keyword evidence="3" id="KW-1185">Reference proteome</keyword>
<feature type="transmembrane region" description="Helical" evidence="1">
    <location>
        <begin position="138"/>
        <end position="160"/>
    </location>
</feature>
<dbReference type="EMBL" id="FQVB01000021">
    <property type="protein sequence ID" value="SHF58496.1"/>
    <property type="molecule type" value="Genomic_DNA"/>
</dbReference>
<feature type="transmembrane region" description="Helical" evidence="1">
    <location>
        <begin position="99"/>
        <end position="118"/>
    </location>
</feature>
<keyword evidence="1" id="KW-1133">Transmembrane helix</keyword>
<feature type="transmembrane region" description="Helical" evidence="1">
    <location>
        <begin position="29"/>
        <end position="52"/>
    </location>
</feature>
<organism evidence="2 3">
    <name type="scientific">Desulfacinum infernum DSM 9756</name>
    <dbReference type="NCBI Taxonomy" id="1121391"/>
    <lineage>
        <taxon>Bacteria</taxon>
        <taxon>Pseudomonadati</taxon>
        <taxon>Thermodesulfobacteriota</taxon>
        <taxon>Syntrophobacteria</taxon>
        <taxon>Syntrophobacterales</taxon>
        <taxon>Syntrophobacteraceae</taxon>
        <taxon>Desulfacinum</taxon>
    </lineage>
</organism>
<dbReference type="Proteomes" id="UP000184076">
    <property type="component" value="Unassembled WGS sequence"/>
</dbReference>